<dbReference type="AlphaFoldDB" id="A0A0U1M6G7"/>
<sequence length="246" mass="27561">MMYKNITTYLCCIFQLLHVAYSCAPPIPSNTTGPAPAFPTVTVGEDDYPDLATTGYVQNHFCLNVNNLTASIEFYTKTFGMRMIFTFWATEKMSITYLAHSQGGHNGSVYQTVSELNRNKNNMEGLLELIYYDYGHTNEHSSTIEHDTFSHLGVIVPDIHAAEKRFRENGVQVLRGAGKTATEEFEKKLARAYGLGKAWDENKQEVIDLLNVILESVPGINDFVFITDPDGNLIEIQPQDAPQIPL</sequence>
<dbReference type="PROSITE" id="PS51257">
    <property type="entry name" value="PROKAR_LIPOPROTEIN"/>
    <property type="match status" value="1"/>
</dbReference>
<gene>
    <name evidence="3" type="ORF">PISL3812_08241</name>
</gene>
<protein>
    <recommendedName>
        <fullName evidence="2">VOC domain-containing protein</fullName>
    </recommendedName>
</protein>
<dbReference type="OrthoDB" id="16820at2759"/>
<dbReference type="EMBL" id="CVMT01000009">
    <property type="protein sequence ID" value="CRG91193.1"/>
    <property type="molecule type" value="Genomic_DNA"/>
</dbReference>
<reference evidence="3 4" key="1">
    <citation type="submission" date="2015-04" db="EMBL/GenBank/DDBJ databases">
        <authorList>
            <person name="Syromyatnikov M.Y."/>
            <person name="Popov V.N."/>
        </authorList>
    </citation>
    <scope>NUCLEOTIDE SEQUENCE [LARGE SCALE GENOMIC DNA]</scope>
    <source>
        <strain evidence="3">WF-38-12</strain>
    </source>
</reference>
<dbReference type="PANTHER" id="PTHR10374">
    <property type="entry name" value="LACTOYLGLUTATHIONE LYASE GLYOXALASE I"/>
    <property type="match status" value="1"/>
</dbReference>
<feature type="chain" id="PRO_5006711597" description="VOC domain-containing protein" evidence="1">
    <location>
        <begin position="23"/>
        <end position="246"/>
    </location>
</feature>
<feature type="signal peptide" evidence="1">
    <location>
        <begin position="1"/>
        <end position="22"/>
    </location>
</feature>
<evidence type="ECO:0000256" key="1">
    <source>
        <dbReference type="SAM" id="SignalP"/>
    </source>
</evidence>
<evidence type="ECO:0000313" key="4">
    <source>
        <dbReference type="Proteomes" id="UP000054383"/>
    </source>
</evidence>
<dbReference type="InterPro" id="IPR004360">
    <property type="entry name" value="Glyas_Fos-R_dOase_dom"/>
</dbReference>
<feature type="domain" description="VOC" evidence="2">
    <location>
        <begin position="57"/>
        <end position="239"/>
    </location>
</feature>
<evidence type="ECO:0000259" key="2">
    <source>
        <dbReference type="PROSITE" id="PS51819"/>
    </source>
</evidence>
<organism evidence="3 4">
    <name type="scientific">Talaromyces islandicus</name>
    <name type="common">Penicillium islandicum</name>
    <dbReference type="NCBI Taxonomy" id="28573"/>
    <lineage>
        <taxon>Eukaryota</taxon>
        <taxon>Fungi</taxon>
        <taxon>Dikarya</taxon>
        <taxon>Ascomycota</taxon>
        <taxon>Pezizomycotina</taxon>
        <taxon>Eurotiomycetes</taxon>
        <taxon>Eurotiomycetidae</taxon>
        <taxon>Eurotiales</taxon>
        <taxon>Trichocomaceae</taxon>
        <taxon>Talaromyces</taxon>
        <taxon>Talaromyces sect. Islandici</taxon>
    </lineage>
</organism>
<keyword evidence="1" id="KW-0732">Signal</keyword>
<dbReference type="Gene3D" id="3.10.180.10">
    <property type="entry name" value="2,3-Dihydroxybiphenyl 1,2-Dioxygenase, domain 1"/>
    <property type="match status" value="1"/>
</dbReference>
<dbReference type="InterPro" id="IPR037523">
    <property type="entry name" value="VOC_core"/>
</dbReference>
<dbReference type="STRING" id="28573.A0A0U1M6G7"/>
<evidence type="ECO:0000313" key="3">
    <source>
        <dbReference type="EMBL" id="CRG91193.1"/>
    </source>
</evidence>
<accession>A0A0U1M6G7</accession>
<dbReference type="Pfam" id="PF00903">
    <property type="entry name" value="Glyoxalase"/>
    <property type="match status" value="1"/>
</dbReference>
<proteinExistence type="predicted"/>
<keyword evidence="4" id="KW-1185">Reference proteome</keyword>
<dbReference type="OMA" id="QHPNTFG"/>
<dbReference type="SUPFAM" id="SSF54593">
    <property type="entry name" value="Glyoxalase/Bleomycin resistance protein/Dihydroxybiphenyl dioxygenase"/>
    <property type="match status" value="1"/>
</dbReference>
<dbReference type="PANTHER" id="PTHR10374:SF19">
    <property type="entry name" value="LYASE (GLO1), PUTATIVE (AFU_ORTHOLOGUE AFUA_2G13550)-RELATED"/>
    <property type="match status" value="1"/>
</dbReference>
<dbReference type="PROSITE" id="PS51819">
    <property type="entry name" value="VOC"/>
    <property type="match status" value="1"/>
</dbReference>
<dbReference type="Proteomes" id="UP000054383">
    <property type="component" value="Unassembled WGS sequence"/>
</dbReference>
<name>A0A0U1M6G7_TALIS</name>
<dbReference type="InterPro" id="IPR029068">
    <property type="entry name" value="Glyas_Bleomycin-R_OHBP_Dase"/>
</dbReference>